<dbReference type="InterPro" id="IPR029000">
    <property type="entry name" value="Cyclophilin-like_dom_sf"/>
</dbReference>
<evidence type="ECO:0000313" key="6">
    <source>
        <dbReference type="Proteomes" id="UP000054350"/>
    </source>
</evidence>
<dbReference type="eggNOG" id="KOG4568">
    <property type="taxonomic scope" value="Eukaryota"/>
</dbReference>
<feature type="compositionally biased region" description="Polar residues" evidence="2">
    <location>
        <begin position="437"/>
        <end position="455"/>
    </location>
</feature>
<organism evidence="5 6">
    <name type="scientific">Allomyces macrogynus (strain ATCC 38327)</name>
    <name type="common">Allomyces javanicus var. macrogynus</name>
    <dbReference type="NCBI Taxonomy" id="578462"/>
    <lineage>
        <taxon>Eukaryota</taxon>
        <taxon>Fungi</taxon>
        <taxon>Fungi incertae sedis</taxon>
        <taxon>Blastocladiomycota</taxon>
        <taxon>Blastocladiomycetes</taxon>
        <taxon>Blastocladiales</taxon>
        <taxon>Blastocladiaceae</taxon>
        <taxon>Allomyces</taxon>
    </lineage>
</organism>
<protein>
    <recommendedName>
        <fullName evidence="7">CAP-Gly domain-containing protein</fullName>
    </recommendedName>
</protein>
<gene>
    <name evidence="5" type="ORF">AMAG_19546</name>
</gene>
<dbReference type="SUPFAM" id="SSF74924">
    <property type="entry name" value="Cap-Gly domain"/>
    <property type="match status" value="1"/>
</dbReference>
<dbReference type="Pfam" id="PF01302">
    <property type="entry name" value="CAP_GLY"/>
    <property type="match status" value="1"/>
</dbReference>
<evidence type="ECO:0008006" key="7">
    <source>
        <dbReference type="Google" id="ProtNLM"/>
    </source>
</evidence>
<dbReference type="EMBL" id="GG745351">
    <property type="protein sequence ID" value="KNE66894.1"/>
    <property type="molecule type" value="Genomic_DNA"/>
</dbReference>
<dbReference type="Gene3D" id="2.40.100.10">
    <property type="entry name" value="Cyclophilin-like"/>
    <property type="match status" value="1"/>
</dbReference>
<dbReference type="VEuPathDB" id="FungiDB:AMAG_19546"/>
<name>A0A0L0SX10_ALLM3</name>
<reference evidence="6" key="2">
    <citation type="submission" date="2009-11" db="EMBL/GenBank/DDBJ databases">
        <title>The Genome Sequence of Allomyces macrogynus strain ATCC 38327.</title>
        <authorList>
            <consortium name="The Broad Institute Genome Sequencing Platform"/>
            <person name="Russ C."/>
            <person name="Cuomo C."/>
            <person name="Shea T."/>
            <person name="Young S.K."/>
            <person name="Zeng Q."/>
            <person name="Koehrsen M."/>
            <person name="Haas B."/>
            <person name="Borodovsky M."/>
            <person name="Guigo R."/>
            <person name="Alvarado L."/>
            <person name="Berlin A."/>
            <person name="Borenstein D."/>
            <person name="Chen Z."/>
            <person name="Engels R."/>
            <person name="Freedman E."/>
            <person name="Gellesch M."/>
            <person name="Goldberg J."/>
            <person name="Griggs A."/>
            <person name="Gujja S."/>
            <person name="Heiman D."/>
            <person name="Hepburn T."/>
            <person name="Howarth C."/>
            <person name="Jen D."/>
            <person name="Larson L."/>
            <person name="Lewis B."/>
            <person name="Mehta T."/>
            <person name="Park D."/>
            <person name="Pearson M."/>
            <person name="Roberts A."/>
            <person name="Saif S."/>
            <person name="Shenoy N."/>
            <person name="Sisk P."/>
            <person name="Stolte C."/>
            <person name="Sykes S."/>
            <person name="Walk T."/>
            <person name="White J."/>
            <person name="Yandava C."/>
            <person name="Burger G."/>
            <person name="Gray M.W."/>
            <person name="Holland P.W.H."/>
            <person name="King N."/>
            <person name="Lang F.B.F."/>
            <person name="Roger A.J."/>
            <person name="Ruiz-Trillo I."/>
            <person name="Lander E."/>
            <person name="Nusbaum C."/>
        </authorList>
    </citation>
    <scope>NUCLEOTIDE SEQUENCE [LARGE SCALE GENOMIC DNA]</scope>
    <source>
        <strain evidence="6">ATCC 38327</strain>
    </source>
</reference>
<feature type="domain" description="PPIase cyclophilin-type" evidence="3">
    <location>
        <begin position="182"/>
        <end position="346"/>
    </location>
</feature>
<feature type="region of interest" description="Disordered" evidence="2">
    <location>
        <begin position="1"/>
        <end position="53"/>
    </location>
</feature>
<dbReference type="PANTHER" id="PTHR33472:SF28">
    <property type="entry name" value="BROMO AND FHA DOMAIN-CONTAINING PROTEIN DDB_G0267958"/>
    <property type="match status" value="1"/>
</dbReference>
<dbReference type="Pfam" id="PF00160">
    <property type="entry name" value="Pro_isomerase"/>
    <property type="match status" value="1"/>
</dbReference>
<dbReference type="STRING" id="578462.A0A0L0SX10"/>
<sequence>MDPNGASTAAMAAPSTPPATGLATPPGAMASPAPSATSSAALQPMQQQQQQQQARLEVTGSMAGAGVYYFEQMLMGIQSMVGESALALIINKVAPFHYRNLVEHQLKLHGIAVPPQYPHDSIIIEHMPDGGGVVVTDLAQWVMEHFFVDILSVPMAPLEEYAHLGQSTWNQYLNDPNRTIIHMTFAVGNETIGDIDMELTNPHPGLIDTIKALAQQPVGAGGYAGTKIEYLVKGGWIQVSDLNVPVPLGEYEPNAPKHLTRGQVSIVNPKHIFDEFLPHLMLTGPHIVPAAQLFLTLGHLPDFDFHYVVIGHLVDGYATFDALEQLPVDPATNCVTMPCTVVACELRSGHAGMPPLVTDTGLTSEAASLPLSPMSANADDDLLAMELPPMPDLMCADSPVINPVEIAPTEPNAVAKAALTTALPQSPVPPAEPATAAQESAPTASNQVQATTSPSKGDPFGGSALGFVAPPCDVSVPSSTNSMLAQSSDGGKAATAASAIAPQTSAPPPAVTKQILESPLAGSGIAPPSASSSPATMASSLRLPATRGLRSPSQTRLGAPSAPAAAPDVAVGDRVAILTGPPPPATGTLQYLGETQFKTGIWAGVELDTKGTGKNDGAVAGVQYFACAPKSGIFVPAEKVVKIAPAPHAAAPATAAAPAAAVQSEPAAAAPAHVPTAPPHDASADGSVGGHSPSVSSALPSPATTSLNGSPLVSAMRKPSALVAPGSHASTGTDTDPAKRASGLTPPTGMLSSLLKRPGGKTPTALFHAATPANSLNNIQAAATSGRPSGLPPKSPGIKPPGFGLGLKAPSAGKTASGHWWWDARA</sequence>
<feature type="region of interest" description="Disordered" evidence="2">
    <location>
        <begin position="662"/>
        <end position="750"/>
    </location>
</feature>
<proteinExistence type="predicted"/>
<evidence type="ECO:0000256" key="2">
    <source>
        <dbReference type="SAM" id="MobiDB-lite"/>
    </source>
</evidence>
<dbReference type="PROSITE" id="PS50072">
    <property type="entry name" value="CSA_PPIASE_2"/>
    <property type="match status" value="1"/>
</dbReference>
<dbReference type="PROSITE" id="PS50245">
    <property type="entry name" value="CAP_GLY_2"/>
    <property type="match status" value="1"/>
</dbReference>
<dbReference type="InterPro" id="IPR000938">
    <property type="entry name" value="CAP-Gly_domain"/>
</dbReference>
<evidence type="ECO:0000259" key="3">
    <source>
        <dbReference type="PROSITE" id="PS50072"/>
    </source>
</evidence>
<feature type="region of interest" description="Disordered" evidence="2">
    <location>
        <begin position="424"/>
        <end position="464"/>
    </location>
</feature>
<dbReference type="PROSITE" id="PS00845">
    <property type="entry name" value="CAP_GLY_1"/>
    <property type="match status" value="1"/>
</dbReference>
<dbReference type="Gene3D" id="2.30.30.190">
    <property type="entry name" value="CAP Gly-rich-like domain"/>
    <property type="match status" value="1"/>
</dbReference>
<dbReference type="InterPro" id="IPR036859">
    <property type="entry name" value="CAP-Gly_dom_sf"/>
</dbReference>
<dbReference type="PANTHER" id="PTHR33472">
    <property type="entry name" value="OS01G0106600 PROTEIN"/>
    <property type="match status" value="1"/>
</dbReference>
<dbReference type="GO" id="GO:0003755">
    <property type="term" value="F:peptidyl-prolyl cis-trans isomerase activity"/>
    <property type="evidence" value="ECO:0007669"/>
    <property type="project" value="UniProtKB-EC"/>
</dbReference>
<dbReference type="InterPro" id="IPR002130">
    <property type="entry name" value="Cyclophilin-type_PPIase_dom"/>
</dbReference>
<reference evidence="5 6" key="1">
    <citation type="submission" date="2009-11" db="EMBL/GenBank/DDBJ databases">
        <title>Annotation of Allomyces macrogynus ATCC 38327.</title>
        <authorList>
            <consortium name="The Broad Institute Genome Sequencing Platform"/>
            <person name="Russ C."/>
            <person name="Cuomo C."/>
            <person name="Burger G."/>
            <person name="Gray M.W."/>
            <person name="Holland P.W.H."/>
            <person name="King N."/>
            <person name="Lang F.B.F."/>
            <person name="Roger A.J."/>
            <person name="Ruiz-Trillo I."/>
            <person name="Young S.K."/>
            <person name="Zeng Q."/>
            <person name="Gargeya S."/>
            <person name="Fitzgerald M."/>
            <person name="Haas B."/>
            <person name="Abouelleil A."/>
            <person name="Alvarado L."/>
            <person name="Arachchi H.M."/>
            <person name="Berlin A."/>
            <person name="Chapman S.B."/>
            <person name="Gearin G."/>
            <person name="Goldberg J."/>
            <person name="Griggs A."/>
            <person name="Gujja S."/>
            <person name="Hansen M."/>
            <person name="Heiman D."/>
            <person name="Howarth C."/>
            <person name="Larimer J."/>
            <person name="Lui A."/>
            <person name="MacDonald P.J.P."/>
            <person name="McCowen C."/>
            <person name="Montmayeur A."/>
            <person name="Murphy C."/>
            <person name="Neiman D."/>
            <person name="Pearson M."/>
            <person name="Priest M."/>
            <person name="Roberts A."/>
            <person name="Saif S."/>
            <person name="Shea T."/>
            <person name="Sisk P."/>
            <person name="Stolte C."/>
            <person name="Sykes S."/>
            <person name="Wortman J."/>
            <person name="Nusbaum C."/>
            <person name="Birren B."/>
        </authorList>
    </citation>
    <scope>NUCLEOTIDE SEQUENCE [LARGE SCALE GENOMIC DNA]</scope>
    <source>
        <strain evidence="5 6">ATCC 38327</strain>
    </source>
</reference>
<accession>A0A0L0SX10</accession>
<evidence type="ECO:0000256" key="1">
    <source>
        <dbReference type="ARBA" id="ARBA00000971"/>
    </source>
</evidence>
<dbReference type="SUPFAM" id="SSF50891">
    <property type="entry name" value="Cyclophilin-like"/>
    <property type="match status" value="1"/>
</dbReference>
<evidence type="ECO:0000313" key="5">
    <source>
        <dbReference type="EMBL" id="KNE66894.1"/>
    </source>
</evidence>
<comment type="catalytic activity">
    <reaction evidence="1">
        <text>[protein]-peptidylproline (omega=180) = [protein]-peptidylproline (omega=0)</text>
        <dbReference type="Rhea" id="RHEA:16237"/>
        <dbReference type="Rhea" id="RHEA-COMP:10747"/>
        <dbReference type="Rhea" id="RHEA-COMP:10748"/>
        <dbReference type="ChEBI" id="CHEBI:83833"/>
        <dbReference type="ChEBI" id="CHEBI:83834"/>
        <dbReference type="EC" id="5.2.1.8"/>
    </reaction>
</comment>
<evidence type="ECO:0000259" key="4">
    <source>
        <dbReference type="PROSITE" id="PS50245"/>
    </source>
</evidence>
<dbReference type="Proteomes" id="UP000054350">
    <property type="component" value="Unassembled WGS sequence"/>
</dbReference>
<feature type="compositionally biased region" description="Low complexity" evidence="2">
    <location>
        <begin position="662"/>
        <end position="675"/>
    </location>
</feature>
<feature type="compositionally biased region" description="Low complexity" evidence="2">
    <location>
        <begin position="520"/>
        <end position="540"/>
    </location>
</feature>
<feature type="region of interest" description="Disordered" evidence="2">
    <location>
        <begin position="520"/>
        <end position="565"/>
    </location>
</feature>
<keyword evidence="6" id="KW-1185">Reference proteome</keyword>
<dbReference type="SMART" id="SM01052">
    <property type="entry name" value="CAP_GLY"/>
    <property type="match status" value="1"/>
</dbReference>
<feature type="compositionally biased region" description="Low complexity" evidence="2">
    <location>
        <begin position="690"/>
        <end position="707"/>
    </location>
</feature>
<dbReference type="OrthoDB" id="2130750at2759"/>
<feature type="domain" description="CAP-Gly" evidence="4">
    <location>
        <begin position="593"/>
        <end position="636"/>
    </location>
</feature>
<dbReference type="AlphaFoldDB" id="A0A0L0SX10"/>